<reference evidence="2" key="1">
    <citation type="submission" date="2019-04" db="EMBL/GenBank/DDBJ databases">
        <title>Sequencing of skin fungus with MAO and IRED activity.</title>
        <authorList>
            <person name="Marsaioli A.J."/>
            <person name="Bonatto J.M.C."/>
            <person name="Reis Junior O."/>
        </authorList>
    </citation>
    <scope>NUCLEOTIDE SEQUENCE</scope>
    <source>
        <strain evidence="2">30M1</strain>
    </source>
</reference>
<organism evidence="2 3">
    <name type="scientific">Curvularia kusanoi</name>
    <name type="common">Cochliobolus kusanoi</name>
    <dbReference type="NCBI Taxonomy" id="90978"/>
    <lineage>
        <taxon>Eukaryota</taxon>
        <taxon>Fungi</taxon>
        <taxon>Dikarya</taxon>
        <taxon>Ascomycota</taxon>
        <taxon>Pezizomycotina</taxon>
        <taxon>Dothideomycetes</taxon>
        <taxon>Pleosporomycetidae</taxon>
        <taxon>Pleosporales</taxon>
        <taxon>Pleosporineae</taxon>
        <taxon>Pleosporaceae</taxon>
        <taxon>Curvularia</taxon>
    </lineage>
</organism>
<dbReference type="EMBL" id="SWKU01000007">
    <property type="protein sequence ID" value="KAF3004782.1"/>
    <property type="molecule type" value="Genomic_DNA"/>
</dbReference>
<sequence length="318" mass="36351">MGQIYEQSLLTIVAGNCSSANDHLPGVTKARVWKYWAAKVSSALSISAHYDFKDLLEHATYNQRAWTFQEYQAARRLLVFAPNDQVYFSCKEAVYAEDVIPSTDLDTDVAMLQSAELAKLRLDPANLWATYRANCDTPAFFIDGPPWLHGTATTGDEYVKLFGGRLQNYAPTSSLLPDRLRTSKRWRRDHRFLQFWTYSIRLRIALDTYSVTRNDSLQAENTGRGLRRFSIYNQVAQCCGWVLLNESWIETVVNGTEKIQEFILLSEVDSNDWQFDGRAYNAMMIEWDNGIAMRAGLGQIVKEGLADSRQEWKEILLG</sequence>
<dbReference type="PANTHER" id="PTHR33112:SF12">
    <property type="entry name" value="HETEROKARYON INCOMPATIBILITY DOMAIN-CONTAINING PROTEIN"/>
    <property type="match status" value="1"/>
</dbReference>
<feature type="domain" description="Heterokaryon incompatibility" evidence="1">
    <location>
        <begin position="1"/>
        <end position="70"/>
    </location>
</feature>
<keyword evidence="3" id="KW-1185">Reference proteome</keyword>
<dbReference type="InterPro" id="IPR010730">
    <property type="entry name" value="HET"/>
</dbReference>
<protein>
    <recommendedName>
        <fullName evidence="1">Heterokaryon incompatibility domain-containing protein</fullName>
    </recommendedName>
</protein>
<accession>A0A9P4W827</accession>
<gene>
    <name evidence="2" type="ORF">E8E13_002307</name>
</gene>
<dbReference type="Proteomes" id="UP000801428">
    <property type="component" value="Unassembled WGS sequence"/>
</dbReference>
<proteinExistence type="predicted"/>
<evidence type="ECO:0000313" key="3">
    <source>
        <dbReference type="Proteomes" id="UP000801428"/>
    </source>
</evidence>
<evidence type="ECO:0000259" key="1">
    <source>
        <dbReference type="Pfam" id="PF06985"/>
    </source>
</evidence>
<dbReference type="Pfam" id="PF06985">
    <property type="entry name" value="HET"/>
    <property type="match status" value="1"/>
</dbReference>
<comment type="caution">
    <text evidence="2">The sequence shown here is derived from an EMBL/GenBank/DDBJ whole genome shotgun (WGS) entry which is preliminary data.</text>
</comment>
<dbReference type="OrthoDB" id="5135333at2759"/>
<dbReference type="AlphaFoldDB" id="A0A9P4W827"/>
<evidence type="ECO:0000313" key="2">
    <source>
        <dbReference type="EMBL" id="KAF3004782.1"/>
    </source>
</evidence>
<dbReference type="PANTHER" id="PTHR33112">
    <property type="entry name" value="DOMAIN PROTEIN, PUTATIVE-RELATED"/>
    <property type="match status" value="1"/>
</dbReference>
<name>A0A9P4W827_CURKU</name>